<keyword evidence="1 3" id="KW-0813">Transport</keyword>
<reference evidence="5 6" key="1">
    <citation type="submission" date="2018-08" db="EMBL/GenBank/DDBJ databases">
        <title>Bacillus chawlae sp. nov., Bacillus glennii sp. nov., and Bacillus saganii sp. nov. Isolated from the Vehicle Assembly Building at Kennedy Space Center where the Viking Spacecraft were Assembled.</title>
        <authorList>
            <person name="Seuylemezian A."/>
            <person name="Vaishampayan P."/>
        </authorList>
    </citation>
    <scope>NUCLEOTIDE SEQUENCE [LARGE SCALE GENOMIC DNA]</scope>
    <source>
        <strain evidence="5 6">V47-23a</strain>
    </source>
</reference>
<gene>
    <name evidence="5" type="ORF">D0469_19570</name>
</gene>
<protein>
    <submittedName>
        <fullName evidence="5">Adhesin</fullName>
    </submittedName>
</protein>
<sequence length="360" mass="40832">MKIRLLIATFLTAAVFLTGCGTDQQKQKENPSSSEGKMQVYTTVYPLQDFTEKIGGKYVNVQTIYPPGSDEHTFEPSQKDIIKMAEADMFLYIGHNLEGFVNKAKPILEEEGVTMLAVGEKLNIEAAEEAHEHSHNDSEEEHVEEGHSEEKHAEEEHAQESHEGHNDEENGDQDHAQHASDDGHSHGDFDPHVWIDPVYSIEMARIITEQLSKEYPEQASYFAGNFDKLATQLDELHHRFEKTISSAEKNQIIVSHAAYGYWEQRYGLEQISISGLSSTSEPSQKQLQEVVQTAKKNDIQYVIFEQNISSKLTEIIQKEIGAKPLKLHNLSVLTEKEQDSEEDYFSLMEKNLETLDKALN</sequence>
<feature type="region of interest" description="Disordered" evidence="4">
    <location>
        <begin position="128"/>
        <end position="189"/>
    </location>
</feature>
<dbReference type="RefSeq" id="WP_117328403.1">
    <property type="nucleotide sequence ID" value="NZ_QVTE01000064.1"/>
</dbReference>
<evidence type="ECO:0000313" key="5">
    <source>
        <dbReference type="EMBL" id="RFU63652.1"/>
    </source>
</evidence>
<dbReference type="InterPro" id="IPR006127">
    <property type="entry name" value="ZnuA-like"/>
</dbReference>
<organism evidence="5 6">
    <name type="scientific">Peribacillus saganii</name>
    <dbReference type="NCBI Taxonomy" id="2303992"/>
    <lineage>
        <taxon>Bacteria</taxon>
        <taxon>Bacillati</taxon>
        <taxon>Bacillota</taxon>
        <taxon>Bacilli</taxon>
        <taxon>Bacillales</taxon>
        <taxon>Bacillaceae</taxon>
        <taxon>Peribacillus</taxon>
    </lineage>
</organism>
<dbReference type="AlphaFoldDB" id="A0A372LCF7"/>
<evidence type="ECO:0000313" key="6">
    <source>
        <dbReference type="Proteomes" id="UP000264541"/>
    </source>
</evidence>
<dbReference type="PROSITE" id="PS51257">
    <property type="entry name" value="PROKAR_LIPOPROTEIN"/>
    <property type="match status" value="1"/>
</dbReference>
<dbReference type="PANTHER" id="PTHR42953:SF8">
    <property type="entry name" value="ZINT DOMAIN-CONTAINING PROTEIN"/>
    <property type="match status" value="1"/>
</dbReference>
<evidence type="ECO:0000256" key="2">
    <source>
        <dbReference type="ARBA" id="ARBA00022729"/>
    </source>
</evidence>
<feature type="compositionally biased region" description="Basic and acidic residues" evidence="4">
    <location>
        <begin position="128"/>
        <end position="137"/>
    </location>
</feature>
<dbReference type="InterPro" id="IPR050492">
    <property type="entry name" value="Bact_metal-bind_prot9"/>
</dbReference>
<dbReference type="InterPro" id="IPR006128">
    <property type="entry name" value="Lipoprotein_PsaA-like"/>
</dbReference>
<feature type="compositionally biased region" description="Basic and acidic residues" evidence="4">
    <location>
        <begin position="144"/>
        <end position="189"/>
    </location>
</feature>
<dbReference type="GO" id="GO:0007155">
    <property type="term" value="P:cell adhesion"/>
    <property type="evidence" value="ECO:0007669"/>
    <property type="project" value="InterPro"/>
</dbReference>
<evidence type="ECO:0000256" key="1">
    <source>
        <dbReference type="ARBA" id="ARBA00022448"/>
    </source>
</evidence>
<dbReference type="SUPFAM" id="SSF53807">
    <property type="entry name" value="Helical backbone' metal receptor"/>
    <property type="match status" value="1"/>
</dbReference>
<evidence type="ECO:0000256" key="3">
    <source>
        <dbReference type="RuleBase" id="RU003512"/>
    </source>
</evidence>
<comment type="similarity">
    <text evidence="3">Belongs to the bacterial solute-binding protein 9 family.</text>
</comment>
<keyword evidence="6" id="KW-1185">Reference proteome</keyword>
<comment type="caution">
    <text evidence="5">The sequence shown here is derived from an EMBL/GenBank/DDBJ whole genome shotgun (WGS) entry which is preliminary data.</text>
</comment>
<dbReference type="Proteomes" id="UP000264541">
    <property type="component" value="Unassembled WGS sequence"/>
</dbReference>
<dbReference type="EMBL" id="QVTE01000064">
    <property type="protein sequence ID" value="RFU63652.1"/>
    <property type="molecule type" value="Genomic_DNA"/>
</dbReference>
<dbReference type="InterPro" id="IPR006129">
    <property type="entry name" value="AdhesinB"/>
</dbReference>
<accession>A0A372LCF7</accession>
<keyword evidence="2" id="KW-0732">Signal</keyword>
<dbReference type="Pfam" id="PF01297">
    <property type="entry name" value="ZnuA"/>
    <property type="match status" value="1"/>
</dbReference>
<dbReference type="Gene3D" id="3.40.50.1980">
    <property type="entry name" value="Nitrogenase molybdenum iron protein domain"/>
    <property type="match status" value="2"/>
</dbReference>
<dbReference type="GO" id="GO:0046872">
    <property type="term" value="F:metal ion binding"/>
    <property type="evidence" value="ECO:0007669"/>
    <property type="project" value="InterPro"/>
</dbReference>
<dbReference type="PANTHER" id="PTHR42953">
    <property type="entry name" value="HIGH-AFFINITY ZINC UPTAKE SYSTEM PROTEIN ZNUA-RELATED"/>
    <property type="match status" value="1"/>
</dbReference>
<dbReference type="PRINTS" id="PR00691">
    <property type="entry name" value="ADHESINB"/>
</dbReference>
<dbReference type="OrthoDB" id="9810636at2"/>
<name>A0A372LCF7_9BACI</name>
<dbReference type="GO" id="GO:0030001">
    <property type="term" value="P:metal ion transport"/>
    <property type="evidence" value="ECO:0007669"/>
    <property type="project" value="InterPro"/>
</dbReference>
<proteinExistence type="inferred from homology"/>
<dbReference type="PRINTS" id="PR00690">
    <property type="entry name" value="ADHESNFAMILY"/>
</dbReference>
<evidence type="ECO:0000256" key="4">
    <source>
        <dbReference type="SAM" id="MobiDB-lite"/>
    </source>
</evidence>